<dbReference type="Gene3D" id="1.20.1250.20">
    <property type="entry name" value="MFS general substrate transporter like domains"/>
    <property type="match status" value="1"/>
</dbReference>
<feature type="transmembrane region" description="Helical" evidence="7">
    <location>
        <begin position="78"/>
        <end position="97"/>
    </location>
</feature>
<feature type="transmembrane region" description="Helical" evidence="7">
    <location>
        <begin position="224"/>
        <end position="245"/>
    </location>
</feature>
<dbReference type="PANTHER" id="PTHR42718">
    <property type="entry name" value="MAJOR FACILITATOR SUPERFAMILY MULTIDRUG TRANSPORTER MFSC"/>
    <property type="match status" value="1"/>
</dbReference>
<evidence type="ECO:0000259" key="8">
    <source>
        <dbReference type="PROSITE" id="PS50850"/>
    </source>
</evidence>
<dbReference type="InterPro" id="IPR020846">
    <property type="entry name" value="MFS_dom"/>
</dbReference>
<dbReference type="PRINTS" id="PR01036">
    <property type="entry name" value="TCRTETB"/>
</dbReference>
<feature type="transmembrane region" description="Helical" evidence="7">
    <location>
        <begin position="265"/>
        <end position="286"/>
    </location>
</feature>
<name>A0ABP4DW91_9ACTN</name>
<feature type="transmembrane region" description="Helical" evidence="7">
    <location>
        <begin position="198"/>
        <end position="218"/>
    </location>
</feature>
<protein>
    <submittedName>
        <fullName evidence="9">MFS transporter</fullName>
    </submittedName>
</protein>
<feature type="compositionally biased region" description="Low complexity" evidence="6">
    <location>
        <begin position="518"/>
        <end position="536"/>
    </location>
</feature>
<dbReference type="CDD" id="cd17321">
    <property type="entry name" value="MFS_MMR_MDR_like"/>
    <property type="match status" value="1"/>
</dbReference>
<comment type="caution">
    <text evidence="9">The sequence shown here is derived from an EMBL/GenBank/DDBJ whole genome shotgun (WGS) entry which is preliminary data.</text>
</comment>
<feature type="transmembrane region" description="Helical" evidence="7">
    <location>
        <begin position="306"/>
        <end position="325"/>
    </location>
</feature>
<accession>A0ABP4DW91</accession>
<dbReference type="EMBL" id="BAAALD010000007">
    <property type="protein sequence ID" value="GAA1073413.1"/>
    <property type="molecule type" value="Genomic_DNA"/>
</dbReference>
<dbReference type="InterPro" id="IPR036259">
    <property type="entry name" value="MFS_trans_sf"/>
</dbReference>
<evidence type="ECO:0000256" key="4">
    <source>
        <dbReference type="ARBA" id="ARBA00023136"/>
    </source>
</evidence>
<dbReference type="SUPFAM" id="SSF103473">
    <property type="entry name" value="MFS general substrate transporter"/>
    <property type="match status" value="1"/>
</dbReference>
<reference evidence="10" key="1">
    <citation type="journal article" date="2019" name="Int. J. Syst. Evol. Microbiol.">
        <title>The Global Catalogue of Microorganisms (GCM) 10K type strain sequencing project: providing services to taxonomists for standard genome sequencing and annotation.</title>
        <authorList>
            <consortium name="The Broad Institute Genomics Platform"/>
            <consortium name="The Broad Institute Genome Sequencing Center for Infectious Disease"/>
            <person name="Wu L."/>
            <person name="Ma J."/>
        </authorList>
    </citation>
    <scope>NUCLEOTIDE SEQUENCE [LARGE SCALE GENOMIC DNA]</scope>
    <source>
        <strain evidence="10">JCM 13002</strain>
    </source>
</reference>
<dbReference type="PANTHER" id="PTHR42718:SF42">
    <property type="entry name" value="EXPORT PROTEIN"/>
    <property type="match status" value="1"/>
</dbReference>
<evidence type="ECO:0000256" key="5">
    <source>
        <dbReference type="ARBA" id="ARBA00023251"/>
    </source>
</evidence>
<keyword evidence="3 7" id="KW-1133">Transmembrane helix</keyword>
<evidence type="ECO:0000256" key="2">
    <source>
        <dbReference type="ARBA" id="ARBA00022692"/>
    </source>
</evidence>
<evidence type="ECO:0000256" key="1">
    <source>
        <dbReference type="ARBA" id="ARBA00004651"/>
    </source>
</evidence>
<feature type="compositionally biased region" description="Basic and acidic residues" evidence="6">
    <location>
        <begin position="507"/>
        <end position="517"/>
    </location>
</feature>
<feature type="transmembrane region" description="Helical" evidence="7">
    <location>
        <begin position="49"/>
        <end position="66"/>
    </location>
</feature>
<feature type="domain" description="Major facilitator superfamily (MFS) profile" evidence="8">
    <location>
        <begin position="12"/>
        <end position="497"/>
    </location>
</feature>
<feature type="transmembrane region" description="Helical" evidence="7">
    <location>
        <begin position="359"/>
        <end position="382"/>
    </location>
</feature>
<gene>
    <name evidence="9" type="ORF">GCM10009663_11840</name>
</gene>
<evidence type="ECO:0000256" key="7">
    <source>
        <dbReference type="SAM" id="Phobius"/>
    </source>
</evidence>
<keyword evidence="2 7" id="KW-0812">Transmembrane</keyword>
<keyword evidence="5" id="KW-0046">Antibiotic resistance</keyword>
<evidence type="ECO:0000256" key="6">
    <source>
        <dbReference type="SAM" id="MobiDB-lite"/>
    </source>
</evidence>
<dbReference type="RefSeq" id="WP_344622413.1">
    <property type="nucleotide sequence ID" value="NZ_BAAALD010000007.1"/>
</dbReference>
<comment type="subcellular location">
    <subcellularLocation>
        <location evidence="1">Cell membrane</location>
        <topology evidence="1">Multi-pass membrane protein</topology>
    </subcellularLocation>
</comment>
<organism evidence="9 10">
    <name type="scientific">Kitasatospora arboriphila</name>
    <dbReference type="NCBI Taxonomy" id="258052"/>
    <lineage>
        <taxon>Bacteria</taxon>
        <taxon>Bacillati</taxon>
        <taxon>Actinomycetota</taxon>
        <taxon>Actinomycetes</taxon>
        <taxon>Kitasatosporales</taxon>
        <taxon>Streptomycetaceae</taxon>
        <taxon>Kitasatospora</taxon>
    </lineage>
</organism>
<feature type="transmembrane region" description="Helical" evidence="7">
    <location>
        <begin position="167"/>
        <end position="186"/>
    </location>
</feature>
<dbReference type="PROSITE" id="PS50850">
    <property type="entry name" value="MFS"/>
    <property type="match status" value="1"/>
</dbReference>
<evidence type="ECO:0000313" key="10">
    <source>
        <dbReference type="Proteomes" id="UP001499987"/>
    </source>
</evidence>
<feature type="transmembrane region" description="Helical" evidence="7">
    <location>
        <begin position="137"/>
        <end position="161"/>
    </location>
</feature>
<keyword evidence="4 7" id="KW-0472">Membrane</keyword>
<dbReference type="Proteomes" id="UP001499987">
    <property type="component" value="Unassembled WGS sequence"/>
</dbReference>
<dbReference type="Pfam" id="PF07690">
    <property type="entry name" value="MFS_1"/>
    <property type="match status" value="1"/>
</dbReference>
<evidence type="ECO:0000313" key="9">
    <source>
        <dbReference type="EMBL" id="GAA1073413.1"/>
    </source>
</evidence>
<dbReference type="InterPro" id="IPR011701">
    <property type="entry name" value="MFS"/>
</dbReference>
<evidence type="ECO:0000256" key="3">
    <source>
        <dbReference type="ARBA" id="ARBA00022989"/>
    </source>
</evidence>
<keyword evidence="10" id="KW-1185">Reference proteome</keyword>
<feature type="transmembrane region" description="Helical" evidence="7">
    <location>
        <begin position="332"/>
        <end position="353"/>
    </location>
</feature>
<proteinExistence type="predicted"/>
<feature type="transmembrane region" description="Helical" evidence="7">
    <location>
        <begin position="470"/>
        <end position="493"/>
    </location>
</feature>
<feature type="compositionally biased region" description="Basic residues" evidence="6">
    <location>
        <begin position="537"/>
        <end position="546"/>
    </location>
</feature>
<sequence length="546" mass="55295">MPALTPRRRLLVLATVCLAAFAINLDTTIVNVALPDLSRQLDATTRDLQWVVDGYNLAFAALVLSAGSLGDRFGRRPALLLGLAGFAATSTVGSAVGSPGALVAVRFAMGACAALIFPTTLSIITNTFPDRRSRAKAVGVWGAVTGLGVAVGPVVGGVLLAHFGWPSVFLALVPVALLALVATWLWVPESSNPGSARLDLPGLAASSAAIGVLVYTIIEAPERGWGAPATLAGFAATAVLTAAFVRIERGRAHPMIDLSLFRTPAFSAASGSVTLAFFALFGFIFLVTQYFQFIRGYGTLSTGVRILPVALTIAVGSLGGVALVARLGTRAVVTTGLVLLGVSFAWIAASPAFVSYERIVGQMVLIGLGLGLTTAPATESILSVLPPAKAGVGSAVNDATREAGGTLGVAVLGSVFTSLYASRLADTAFSGLPSRTATAAEDSVASALGTASGLGRADLLTAVQTSFMDAFHLACLVAAAICLVGAVGAGLALPGRFPLRPGGHGTAEGDHGDRTGPTDRGATAPARTAPAAPPHRTAVRARGRTA</sequence>
<feature type="region of interest" description="Disordered" evidence="6">
    <location>
        <begin position="502"/>
        <end position="546"/>
    </location>
</feature>
<feature type="transmembrane region" description="Helical" evidence="7">
    <location>
        <begin position="103"/>
        <end position="125"/>
    </location>
</feature>